<keyword evidence="3" id="KW-0677">Repeat</keyword>
<keyword evidence="4 7" id="KW-1133">Transmembrane helix</keyword>
<comment type="caution">
    <text evidence="9">The sequence shown here is derived from an EMBL/GenBank/DDBJ whole genome shotgun (WGS) entry which is preliminary data.</text>
</comment>
<evidence type="ECO:0000256" key="6">
    <source>
        <dbReference type="ARBA" id="ARBA00023136"/>
    </source>
</evidence>
<evidence type="ECO:0000256" key="1">
    <source>
        <dbReference type="ARBA" id="ARBA00004141"/>
    </source>
</evidence>
<dbReference type="SUPFAM" id="SSF48403">
    <property type="entry name" value="Ankyrin repeat"/>
    <property type="match status" value="1"/>
</dbReference>
<evidence type="ECO:0000313" key="9">
    <source>
        <dbReference type="EMBL" id="MCD9644803.1"/>
    </source>
</evidence>
<feature type="transmembrane region" description="Helical" evidence="7">
    <location>
        <begin position="77"/>
        <end position="104"/>
    </location>
</feature>
<evidence type="ECO:0000256" key="4">
    <source>
        <dbReference type="ARBA" id="ARBA00022989"/>
    </source>
</evidence>
<evidence type="ECO:0000256" key="7">
    <source>
        <dbReference type="SAM" id="Phobius"/>
    </source>
</evidence>
<keyword evidence="2 7" id="KW-0812">Transmembrane</keyword>
<dbReference type="InterPro" id="IPR036770">
    <property type="entry name" value="Ankyrin_rpt-contain_sf"/>
</dbReference>
<keyword evidence="5" id="KW-0040">ANK repeat</keyword>
<evidence type="ECO:0000256" key="2">
    <source>
        <dbReference type="ARBA" id="ARBA00022692"/>
    </source>
</evidence>
<accession>A0ABS8VC17</accession>
<feature type="transmembrane region" description="Helical" evidence="7">
    <location>
        <begin position="124"/>
        <end position="151"/>
    </location>
</feature>
<evidence type="ECO:0000256" key="3">
    <source>
        <dbReference type="ARBA" id="ARBA00022737"/>
    </source>
</evidence>
<evidence type="ECO:0000259" key="8">
    <source>
        <dbReference type="Pfam" id="PF13962"/>
    </source>
</evidence>
<dbReference type="Gene3D" id="1.25.40.20">
    <property type="entry name" value="Ankyrin repeat-containing domain"/>
    <property type="match status" value="1"/>
</dbReference>
<sequence length="249" mass="27395">MVQCLISIEGINLNAVNKAGETALDIAEKSGSPQLISILKEAGATHSKDYGRPPTAAEVRKIAQNVKKFHISGLNNAINYATVVAVLITTVAFAAIFTVPGQFVEEKIDGISLGEAHIARKASFVIFVLFDSMALFISIAVVVVQTSVVVIEQKVLSYMGRPPYSGPDSSIRLEDSRMRSIRRAETHSRSYLMSVASHTEVYSENYKRMYICSIGVNKSQINFCTGHQTWNSVDSTRSEYMQWVLSPQV</sequence>
<evidence type="ECO:0000256" key="5">
    <source>
        <dbReference type="ARBA" id="ARBA00023043"/>
    </source>
</evidence>
<name>A0ABS8VC17_DATST</name>
<protein>
    <recommendedName>
        <fullName evidence="8">PGG domain-containing protein</fullName>
    </recommendedName>
</protein>
<dbReference type="Pfam" id="PF13962">
    <property type="entry name" value="PGG"/>
    <property type="match status" value="1"/>
</dbReference>
<dbReference type="PANTHER" id="PTHR24186">
    <property type="entry name" value="PROTEIN PHOSPHATASE 1 REGULATORY SUBUNIT"/>
    <property type="match status" value="1"/>
</dbReference>
<dbReference type="PANTHER" id="PTHR24186:SF8">
    <property type="entry name" value="ANKYRIN REPEAT FAMILY PROTEIN"/>
    <property type="match status" value="1"/>
</dbReference>
<keyword evidence="6 7" id="KW-0472">Membrane</keyword>
<feature type="domain" description="PGG" evidence="8">
    <location>
        <begin position="73"/>
        <end position="148"/>
    </location>
</feature>
<proteinExistence type="predicted"/>
<dbReference type="Proteomes" id="UP000823775">
    <property type="component" value="Unassembled WGS sequence"/>
</dbReference>
<organism evidence="9 10">
    <name type="scientific">Datura stramonium</name>
    <name type="common">Jimsonweed</name>
    <name type="synonym">Common thornapple</name>
    <dbReference type="NCBI Taxonomy" id="4076"/>
    <lineage>
        <taxon>Eukaryota</taxon>
        <taxon>Viridiplantae</taxon>
        <taxon>Streptophyta</taxon>
        <taxon>Embryophyta</taxon>
        <taxon>Tracheophyta</taxon>
        <taxon>Spermatophyta</taxon>
        <taxon>Magnoliopsida</taxon>
        <taxon>eudicotyledons</taxon>
        <taxon>Gunneridae</taxon>
        <taxon>Pentapetalae</taxon>
        <taxon>asterids</taxon>
        <taxon>lamiids</taxon>
        <taxon>Solanales</taxon>
        <taxon>Solanaceae</taxon>
        <taxon>Solanoideae</taxon>
        <taxon>Datureae</taxon>
        <taxon>Datura</taxon>
    </lineage>
</organism>
<reference evidence="9 10" key="1">
    <citation type="journal article" date="2021" name="BMC Genomics">
        <title>Datura genome reveals duplications of psychoactive alkaloid biosynthetic genes and high mutation rate following tissue culture.</title>
        <authorList>
            <person name="Rajewski A."/>
            <person name="Carter-House D."/>
            <person name="Stajich J."/>
            <person name="Litt A."/>
        </authorList>
    </citation>
    <scope>NUCLEOTIDE SEQUENCE [LARGE SCALE GENOMIC DNA]</scope>
    <source>
        <strain evidence="9">AR-01</strain>
    </source>
</reference>
<keyword evidence="10" id="KW-1185">Reference proteome</keyword>
<gene>
    <name evidence="9" type="ORF">HAX54_033251</name>
</gene>
<dbReference type="EMBL" id="JACEIK010004251">
    <property type="protein sequence ID" value="MCD9644803.1"/>
    <property type="molecule type" value="Genomic_DNA"/>
</dbReference>
<comment type="subcellular location">
    <subcellularLocation>
        <location evidence="1">Membrane</location>
        <topology evidence="1">Multi-pass membrane protein</topology>
    </subcellularLocation>
</comment>
<dbReference type="InterPro" id="IPR026961">
    <property type="entry name" value="PGG_dom"/>
</dbReference>
<evidence type="ECO:0000313" key="10">
    <source>
        <dbReference type="Proteomes" id="UP000823775"/>
    </source>
</evidence>